<evidence type="ECO:0000256" key="10">
    <source>
        <dbReference type="SAM" id="MobiDB-lite"/>
    </source>
</evidence>
<dbReference type="CDD" id="cd03214">
    <property type="entry name" value="ABC_Iron-Siderophores_B12_Hemin"/>
    <property type="match status" value="1"/>
</dbReference>
<dbReference type="InterPro" id="IPR003593">
    <property type="entry name" value="AAA+_ATPase"/>
</dbReference>
<name>A0ABX0SHV2_9ACTN</name>
<evidence type="ECO:0000256" key="5">
    <source>
        <dbReference type="ARBA" id="ARBA00022741"/>
    </source>
</evidence>
<dbReference type="InterPro" id="IPR027417">
    <property type="entry name" value="P-loop_NTPase"/>
</dbReference>
<evidence type="ECO:0000256" key="7">
    <source>
        <dbReference type="ARBA" id="ARBA00023004"/>
    </source>
</evidence>
<dbReference type="Proteomes" id="UP000749311">
    <property type="component" value="Unassembled WGS sequence"/>
</dbReference>
<dbReference type="InterPro" id="IPR051535">
    <property type="entry name" value="Siderophore_ABC-ATPase"/>
</dbReference>
<keyword evidence="13" id="KW-1185">Reference proteome</keyword>
<evidence type="ECO:0000313" key="12">
    <source>
        <dbReference type="EMBL" id="NIH56640.1"/>
    </source>
</evidence>
<keyword evidence="8" id="KW-0406">Ion transport</keyword>
<evidence type="ECO:0000256" key="3">
    <source>
        <dbReference type="ARBA" id="ARBA00022475"/>
    </source>
</evidence>
<dbReference type="Gene3D" id="3.40.50.300">
    <property type="entry name" value="P-loop containing nucleotide triphosphate hydrolases"/>
    <property type="match status" value="1"/>
</dbReference>
<evidence type="ECO:0000256" key="6">
    <source>
        <dbReference type="ARBA" id="ARBA00022840"/>
    </source>
</evidence>
<evidence type="ECO:0000256" key="4">
    <source>
        <dbReference type="ARBA" id="ARBA00022496"/>
    </source>
</evidence>
<dbReference type="InterPro" id="IPR017871">
    <property type="entry name" value="ABC_transporter-like_CS"/>
</dbReference>
<keyword evidence="9" id="KW-0472">Membrane</keyword>
<accession>A0ABX0SHV2</accession>
<keyword evidence="6 12" id="KW-0067">ATP-binding</keyword>
<dbReference type="EMBL" id="JAAMOZ010000001">
    <property type="protein sequence ID" value="NIH56640.1"/>
    <property type="molecule type" value="Genomic_DNA"/>
</dbReference>
<evidence type="ECO:0000256" key="8">
    <source>
        <dbReference type="ARBA" id="ARBA00023065"/>
    </source>
</evidence>
<dbReference type="Pfam" id="PF00005">
    <property type="entry name" value="ABC_tran"/>
    <property type="match status" value="1"/>
</dbReference>
<comment type="subcellular location">
    <subcellularLocation>
        <location evidence="1">Cell membrane</location>
        <topology evidence="1">Peripheral membrane protein</topology>
    </subcellularLocation>
</comment>
<keyword evidence="3" id="KW-1003">Cell membrane</keyword>
<dbReference type="PROSITE" id="PS00211">
    <property type="entry name" value="ABC_TRANSPORTER_1"/>
    <property type="match status" value="1"/>
</dbReference>
<reference evidence="12 13" key="1">
    <citation type="submission" date="2020-02" db="EMBL/GenBank/DDBJ databases">
        <title>Sequencing the genomes of 1000 actinobacteria strains.</title>
        <authorList>
            <person name="Klenk H.-P."/>
        </authorList>
    </citation>
    <scope>NUCLEOTIDE SEQUENCE [LARGE SCALE GENOMIC DNA]</scope>
    <source>
        <strain evidence="12 13">DSM 19609</strain>
    </source>
</reference>
<dbReference type="InterPro" id="IPR003439">
    <property type="entry name" value="ABC_transporter-like_ATP-bd"/>
</dbReference>
<dbReference type="GO" id="GO:0005524">
    <property type="term" value="F:ATP binding"/>
    <property type="evidence" value="ECO:0007669"/>
    <property type="project" value="UniProtKB-KW"/>
</dbReference>
<sequence length="313" mass="33448">MTMTRALHARPDRVPTDPAEWSRTIPAAALSGDRLVLCYGKTVVVDGVSLALEPGRVTALVGPNGSGKSTLLRSLARLHRVGDGEVRLGDRDGHPGRAVSLLSARQFAREVTLFSQSRPAPQGLTVAEVTAFGRHPYRRGFAGLSAEDRRAIDHAMAVTGVQDMADRAVGELSGGEMQRVWLAACLAQDTGVVLLDEPTNHLDLRYQIETLDLVRDLADEHGVAVGIVLHDLDHAARVADTLLLIDAGRVHAAGSPIEVLTAKNISEVYQIGVDVTVDPRTGRLRIDPVGRHPVPNRNGVSAPSTTRIGKDPA</sequence>
<evidence type="ECO:0000256" key="1">
    <source>
        <dbReference type="ARBA" id="ARBA00004202"/>
    </source>
</evidence>
<feature type="compositionally biased region" description="Polar residues" evidence="10">
    <location>
        <begin position="298"/>
        <end position="307"/>
    </location>
</feature>
<protein>
    <submittedName>
        <fullName evidence="12">Iron complex transport system ATP-binding protein</fullName>
    </submittedName>
</protein>
<feature type="region of interest" description="Disordered" evidence="10">
    <location>
        <begin position="284"/>
        <end position="313"/>
    </location>
</feature>
<dbReference type="SUPFAM" id="SSF52540">
    <property type="entry name" value="P-loop containing nucleoside triphosphate hydrolases"/>
    <property type="match status" value="1"/>
</dbReference>
<keyword evidence="7" id="KW-0408">Iron</keyword>
<dbReference type="PANTHER" id="PTHR42771:SF2">
    <property type="entry name" value="IRON(3+)-HYDROXAMATE IMPORT ATP-BINDING PROTEIN FHUC"/>
    <property type="match status" value="1"/>
</dbReference>
<dbReference type="RefSeq" id="WP_167165737.1">
    <property type="nucleotide sequence ID" value="NZ_BAAAOO010000015.1"/>
</dbReference>
<evidence type="ECO:0000259" key="11">
    <source>
        <dbReference type="PROSITE" id="PS50893"/>
    </source>
</evidence>
<dbReference type="PANTHER" id="PTHR42771">
    <property type="entry name" value="IRON(3+)-HYDROXAMATE IMPORT ATP-BINDING PROTEIN FHUC"/>
    <property type="match status" value="1"/>
</dbReference>
<evidence type="ECO:0000256" key="2">
    <source>
        <dbReference type="ARBA" id="ARBA00022448"/>
    </source>
</evidence>
<feature type="domain" description="ABC transporter" evidence="11">
    <location>
        <begin position="30"/>
        <end position="272"/>
    </location>
</feature>
<evidence type="ECO:0000256" key="9">
    <source>
        <dbReference type="ARBA" id="ARBA00023136"/>
    </source>
</evidence>
<comment type="caution">
    <text evidence="12">The sequence shown here is derived from an EMBL/GenBank/DDBJ whole genome shotgun (WGS) entry which is preliminary data.</text>
</comment>
<keyword evidence="4" id="KW-0410">Iron transport</keyword>
<keyword evidence="5" id="KW-0547">Nucleotide-binding</keyword>
<dbReference type="PROSITE" id="PS50893">
    <property type="entry name" value="ABC_TRANSPORTER_2"/>
    <property type="match status" value="1"/>
</dbReference>
<proteinExistence type="predicted"/>
<keyword evidence="2" id="KW-0813">Transport</keyword>
<organism evidence="12 13">
    <name type="scientific">Brooklawnia cerclae</name>
    <dbReference type="NCBI Taxonomy" id="349934"/>
    <lineage>
        <taxon>Bacteria</taxon>
        <taxon>Bacillati</taxon>
        <taxon>Actinomycetota</taxon>
        <taxon>Actinomycetes</taxon>
        <taxon>Propionibacteriales</taxon>
        <taxon>Propionibacteriaceae</taxon>
        <taxon>Brooklawnia</taxon>
    </lineage>
</organism>
<gene>
    <name evidence="12" type="ORF">FB473_001285</name>
</gene>
<dbReference type="SMART" id="SM00382">
    <property type="entry name" value="AAA"/>
    <property type="match status" value="1"/>
</dbReference>
<evidence type="ECO:0000313" key="13">
    <source>
        <dbReference type="Proteomes" id="UP000749311"/>
    </source>
</evidence>